<reference evidence="2" key="1">
    <citation type="submission" date="2020-09" db="EMBL/GenBank/DDBJ databases">
        <title>Secondary metabolite and genome analysis of marine Streptomyces chumphonensis KK1-2T.</title>
        <authorList>
            <person name="Phongsopitanun W."/>
            <person name="Kanchanasin P."/>
            <person name="Pittayakhajonwut P."/>
            <person name="Suwanborirux K."/>
            <person name="Tanasupawat S."/>
        </authorList>
    </citation>
    <scope>NUCLEOTIDE SEQUENCE</scope>
    <source>
        <strain evidence="2">KK1-2</strain>
    </source>
</reference>
<dbReference type="EMBL" id="JACXYU010000002">
    <property type="protein sequence ID" value="MBD3931147.1"/>
    <property type="molecule type" value="Genomic_DNA"/>
</dbReference>
<name>A0A927EYM5_9ACTN</name>
<sequence length="308" mass="30636">MKGVLLDRALVPLATVRRSTPRRQGPDAVVDAVAATLRELDVLARSAARTVRHAGVVVPGIVDEPAGRALRAVNLGWRDVPLAAVLTRRTGLPVILGHDVRAAGTAEALVGAARGAREVLCVAVGTGVAAAVICDGRPLTGAGLAGELGHLVVAPDGDPCACGGRGCLETVASAAAVEAAYAARAGRAPAGAAEVAARVAGGDPVARAVWERAADGLATALAAATTLLGTELVVLGGGLAESGELLLAPVREGLARRLTFQRVPRVVRAELGEAAGRVGAGIAAWRAADGVPLAPVPLGRGPVGVASR</sequence>
<dbReference type="SUPFAM" id="SSF53067">
    <property type="entry name" value="Actin-like ATPase domain"/>
    <property type="match status" value="1"/>
</dbReference>
<evidence type="ECO:0000256" key="1">
    <source>
        <dbReference type="ARBA" id="ARBA00006479"/>
    </source>
</evidence>
<dbReference type="Proteomes" id="UP000632289">
    <property type="component" value="Unassembled WGS sequence"/>
</dbReference>
<proteinExistence type="inferred from homology"/>
<comment type="similarity">
    <text evidence="1">Belongs to the ROK (NagC/XylR) family.</text>
</comment>
<dbReference type="InterPro" id="IPR000600">
    <property type="entry name" value="ROK"/>
</dbReference>
<evidence type="ECO:0000313" key="3">
    <source>
        <dbReference type="Proteomes" id="UP000632289"/>
    </source>
</evidence>
<dbReference type="Pfam" id="PF00480">
    <property type="entry name" value="ROK"/>
    <property type="match status" value="1"/>
</dbReference>
<comment type="caution">
    <text evidence="2">The sequence shown here is derived from an EMBL/GenBank/DDBJ whole genome shotgun (WGS) entry which is preliminary data.</text>
</comment>
<dbReference type="PANTHER" id="PTHR18964">
    <property type="entry name" value="ROK (REPRESSOR, ORF, KINASE) FAMILY"/>
    <property type="match status" value="1"/>
</dbReference>
<dbReference type="AlphaFoldDB" id="A0A927EYM5"/>
<protein>
    <submittedName>
        <fullName evidence="2">ROK family protein</fullName>
    </submittedName>
</protein>
<organism evidence="2 3">
    <name type="scientific">Streptomyces chumphonensis</name>
    <dbReference type="NCBI Taxonomy" id="1214925"/>
    <lineage>
        <taxon>Bacteria</taxon>
        <taxon>Bacillati</taxon>
        <taxon>Actinomycetota</taxon>
        <taxon>Actinomycetes</taxon>
        <taxon>Kitasatosporales</taxon>
        <taxon>Streptomycetaceae</taxon>
        <taxon>Streptomyces</taxon>
    </lineage>
</organism>
<accession>A0A927EYM5</accession>
<dbReference type="InterPro" id="IPR043129">
    <property type="entry name" value="ATPase_NBD"/>
</dbReference>
<dbReference type="Gene3D" id="3.30.420.40">
    <property type="match status" value="2"/>
</dbReference>
<evidence type="ECO:0000313" key="2">
    <source>
        <dbReference type="EMBL" id="MBD3931147.1"/>
    </source>
</evidence>
<keyword evidence="3" id="KW-1185">Reference proteome</keyword>
<gene>
    <name evidence="2" type="ORF">IF129_06185</name>
</gene>
<dbReference type="PANTHER" id="PTHR18964:SF149">
    <property type="entry name" value="BIFUNCTIONAL UDP-N-ACETYLGLUCOSAMINE 2-EPIMERASE_N-ACETYLMANNOSAMINE KINASE"/>
    <property type="match status" value="1"/>
</dbReference>